<feature type="region of interest" description="Disordered" evidence="1">
    <location>
        <begin position="1"/>
        <end position="31"/>
    </location>
</feature>
<dbReference type="Pfam" id="PF18545">
    <property type="entry name" value="HalOD1"/>
    <property type="match status" value="1"/>
</dbReference>
<feature type="compositionally biased region" description="Basic and acidic residues" evidence="1">
    <location>
        <begin position="1"/>
        <end position="28"/>
    </location>
</feature>
<dbReference type="OrthoDB" id="271604at2157"/>
<evidence type="ECO:0000256" key="1">
    <source>
        <dbReference type="SAM" id="MobiDB-lite"/>
    </source>
</evidence>
<feature type="domain" description="Halobacterial output" evidence="2">
    <location>
        <begin position="30"/>
        <end position="97"/>
    </location>
</feature>
<organism evidence="3 4">
    <name type="scientific">Haladaptatus litoreus</name>
    <dbReference type="NCBI Taxonomy" id="553468"/>
    <lineage>
        <taxon>Archaea</taxon>
        <taxon>Methanobacteriati</taxon>
        <taxon>Methanobacteriota</taxon>
        <taxon>Stenosarchaea group</taxon>
        <taxon>Halobacteria</taxon>
        <taxon>Halobacteriales</taxon>
        <taxon>Haladaptataceae</taxon>
        <taxon>Haladaptatus</taxon>
    </lineage>
</organism>
<dbReference type="AlphaFoldDB" id="A0A1N6YMS8"/>
<evidence type="ECO:0000313" key="3">
    <source>
        <dbReference type="EMBL" id="SIR15856.1"/>
    </source>
</evidence>
<dbReference type="RefSeq" id="WP_076429521.1">
    <property type="nucleotide sequence ID" value="NZ_FTNO01000001.1"/>
</dbReference>
<dbReference type="EMBL" id="FTNO01000001">
    <property type="protein sequence ID" value="SIR15856.1"/>
    <property type="molecule type" value="Genomic_DNA"/>
</dbReference>
<gene>
    <name evidence="3" type="ORF">SAMN05421858_1641</name>
</gene>
<keyword evidence="4" id="KW-1185">Reference proteome</keyword>
<dbReference type="InterPro" id="IPR040624">
    <property type="entry name" value="HalOD1"/>
</dbReference>
<evidence type="ECO:0000259" key="2">
    <source>
        <dbReference type="Pfam" id="PF18545"/>
    </source>
</evidence>
<sequence>MCRESHDERRTTHGRDKSVLHETTHDGDGPITETVIEALSDVSDDPPTEMEPLYESVSPDALMDLFDRSSHVAVPARVEFRHHGYAVVIEDDGQVIICDAE</sequence>
<accession>A0A1N6YMS8</accession>
<proteinExistence type="predicted"/>
<protein>
    <recommendedName>
        <fullName evidence="2">Halobacterial output domain-containing protein</fullName>
    </recommendedName>
</protein>
<dbReference type="Proteomes" id="UP000186914">
    <property type="component" value="Unassembled WGS sequence"/>
</dbReference>
<reference evidence="4" key="1">
    <citation type="submission" date="2017-01" db="EMBL/GenBank/DDBJ databases">
        <authorList>
            <person name="Varghese N."/>
            <person name="Submissions S."/>
        </authorList>
    </citation>
    <scope>NUCLEOTIDE SEQUENCE [LARGE SCALE GENOMIC DNA]</scope>
    <source>
        <strain evidence="4">CGMCC 1.7737</strain>
    </source>
</reference>
<name>A0A1N6YMS8_9EURY</name>
<evidence type="ECO:0000313" key="4">
    <source>
        <dbReference type="Proteomes" id="UP000186914"/>
    </source>
</evidence>